<feature type="region of interest" description="Disordered" evidence="5">
    <location>
        <begin position="620"/>
        <end position="677"/>
    </location>
</feature>
<proteinExistence type="inferred from homology"/>
<evidence type="ECO:0000256" key="2">
    <source>
        <dbReference type="ARBA" id="ARBA00006809"/>
    </source>
</evidence>
<feature type="compositionally biased region" description="Basic and acidic residues" evidence="5">
    <location>
        <begin position="1038"/>
        <end position="1056"/>
    </location>
</feature>
<evidence type="ECO:0000256" key="3">
    <source>
        <dbReference type="ARBA" id="ARBA00023242"/>
    </source>
</evidence>
<feature type="compositionally biased region" description="Basic residues" evidence="5">
    <location>
        <begin position="1057"/>
        <end position="1078"/>
    </location>
</feature>
<feature type="compositionally biased region" description="Acidic residues" evidence="5">
    <location>
        <begin position="625"/>
        <end position="676"/>
    </location>
</feature>
<evidence type="ECO:0000313" key="7">
    <source>
        <dbReference type="Proteomes" id="UP001307889"/>
    </source>
</evidence>
<gene>
    <name evidence="6" type="ORF">NTJ_07452</name>
</gene>
<evidence type="ECO:0000256" key="1">
    <source>
        <dbReference type="ARBA" id="ARBA00004123"/>
    </source>
</evidence>
<keyword evidence="7" id="KW-1185">Reference proteome</keyword>
<dbReference type="PANTHER" id="PTHR13213">
    <property type="entry name" value="MYB-BINDING PROTEIN 1A FAMILY MEMBER"/>
    <property type="match status" value="1"/>
</dbReference>
<evidence type="ECO:0000313" key="6">
    <source>
        <dbReference type="EMBL" id="BES94643.1"/>
    </source>
</evidence>
<keyword evidence="3" id="KW-0539">Nucleus</keyword>
<dbReference type="SUPFAM" id="SSF48371">
    <property type="entry name" value="ARM repeat"/>
    <property type="match status" value="1"/>
</dbReference>
<sequence length="1098" mass="123312">MVVAERASHWDYFNQLGSFDEQKKFRYAVKLYVLFTDDRSEDSTRDYILSRIVAALGALSDNLRAGAFSLLCLILSKNADRCDFEAVNKLIDNHLKPTGTGKADAEAYVGLLLAYKALIQSGYLDKHPDRYTSVAAALMELSTQKSYLHGECLSLLGQITTRSREEYGDESFVRHLKDLNVASLDKLHYLLKLATSLENSEILATVFDGKSLLDVDNATEIGIVLAKCHNLKHVFVSEFLDAVAGNPKYVSAMWKSYENQIRGRLNNSTKAALEMYYTFLTDLLKKMQQKQCFKAVNKIVTETVVETLLKNSKAKPELTKDACKAILDILVAANDSALSVKILEKLVFKPGDFSFDEETGSRLVGAISANLGKEEMKSFGDKCLETAVNGNGAKNKDRLNALNLYCSLLNKTATSVENQWRLNGMKTLLEAGLVNRENLGYELATIIRKSFFNTLSTKFSSLQAYAEALKELSKTMNSLLNKQKSLRIKITDEMKDAWKLWQKLIKNLEKKAKTEKEGNAIVVQALVLLSSFVALKSINEPKESQLNLKDIDAVFNRISSADSNVDGPEWIEVLMDLFLNMLSKPNVSNRTVINIVFKTIVPHLNDRAFDQLVNVLNPEVNLNETVEEPDEKAMSEDGDDVSDDDSSDAQDEKEGDDAEEDEESDEESDDDEEEVDSAFNQEKLQFELRKALMPGEESDNESINIDDLDEEQGRQLDATLSAIFKSNLTKKKSPKREDITSHFRTRVLDLLETYALTGMPLDHWCLMIPMLLKLANHTIAAKNAGGLKQRLLSLVRRISSVKISDIASDSCQISSLVSLLEYLTKQASTASGTALDLRQHYLELIKFCIRNINFAQENDKNDVKESSTAIVSSAVENFFLEKNSLQLELLTFFCQHKWCGVHDVARKLVDFTFDPATKPYKRVQGTNLLASYLKSDRTFASLTETEAKAVKKITSSLLGAMVNLKTEKGQIDMKTQHLIAQLVINLNNGKASSYVKWKKWKETLPQVLSVPEDKKYKQTFAAMCKKLDMKVEAFAETDTTEKVTSSEEKTAEEKSPKKDRKRKGVDARKLKKESKRLRLAAMDDGLENPSWSKLAMDE</sequence>
<name>A0ABN7ARS3_9HEMI</name>
<comment type="subcellular location">
    <subcellularLocation>
        <location evidence="1">Nucleus</location>
    </subcellularLocation>
</comment>
<dbReference type="InterPro" id="IPR016024">
    <property type="entry name" value="ARM-type_fold"/>
</dbReference>
<feature type="region of interest" description="Disordered" evidence="5">
    <location>
        <begin position="1038"/>
        <end position="1082"/>
    </location>
</feature>
<protein>
    <submittedName>
        <fullName evidence="6">DNA polymerase phi</fullName>
    </submittedName>
</protein>
<dbReference type="Proteomes" id="UP001307889">
    <property type="component" value="Chromosome 5"/>
</dbReference>
<dbReference type="Pfam" id="PF04931">
    <property type="entry name" value="DNA_pol_phi"/>
    <property type="match status" value="1"/>
</dbReference>
<accession>A0ABN7ARS3</accession>
<reference evidence="6 7" key="1">
    <citation type="submission" date="2023-09" db="EMBL/GenBank/DDBJ databases">
        <title>Nesidiocoris tenuis whole genome shotgun sequence.</title>
        <authorList>
            <person name="Shibata T."/>
            <person name="Shimoda M."/>
            <person name="Kobayashi T."/>
            <person name="Uehara T."/>
        </authorList>
    </citation>
    <scope>NUCLEOTIDE SEQUENCE [LARGE SCALE GENOMIC DNA]</scope>
    <source>
        <strain evidence="6 7">Japan</strain>
    </source>
</reference>
<dbReference type="InterPro" id="IPR007015">
    <property type="entry name" value="DNA_pol_V/MYBBP1A"/>
</dbReference>
<comment type="similarity">
    <text evidence="2">Belongs to the MYBBP1A family.</text>
</comment>
<organism evidence="6 7">
    <name type="scientific">Nesidiocoris tenuis</name>
    <dbReference type="NCBI Taxonomy" id="355587"/>
    <lineage>
        <taxon>Eukaryota</taxon>
        <taxon>Metazoa</taxon>
        <taxon>Ecdysozoa</taxon>
        <taxon>Arthropoda</taxon>
        <taxon>Hexapoda</taxon>
        <taxon>Insecta</taxon>
        <taxon>Pterygota</taxon>
        <taxon>Neoptera</taxon>
        <taxon>Paraneoptera</taxon>
        <taxon>Hemiptera</taxon>
        <taxon>Heteroptera</taxon>
        <taxon>Panheteroptera</taxon>
        <taxon>Cimicomorpha</taxon>
        <taxon>Miridae</taxon>
        <taxon>Dicyphina</taxon>
        <taxon>Nesidiocoris</taxon>
    </lineage>
</organism>
<keyword evidence="4" id="KW-0175">Coiled coil</keyword>
<feature type="coiled-coil region" evidence="4">
    <location>
        <begin position="462"/>
        <end position="489"/>
    </location>
</feature>
<evidence type="ECO:0000256" key="4">
    <source>
        <dbReference type="SAM" id="Coils"/>
    </source>
</evidence>
<evidence type="ECO:0000256" key="5">
    <source>
        <dbReference type="SAM" id="MobiDB-lite"/>
    </source>
</evidence>
<dbReference type="EMBL" id="AP028913">
    <property type="protein sequence ID" value="BES94643.1"/>
    <property type="molecule type" value="Genomic_DNA"/>
</dbReference>
<dbReference type="PANTHER" id="PTHR13213:SF2">
    <property type="entry name" value="MYB-BINDING PROTEIN 1A"/>
    <property type="match status" value="1"/>
</dbReference>